<organism evidence="2 3">
    <name type="scientific">Silicimonas algicola</name>
    <dbReference type="NCBI Taxonomy" id="1826607"/>
    <lineage>
        <taxon>Bacteria</taxon>
        <taxon>Pseudomonadati</taxon>
        <taxon>Pseudomonadota</taxon>
        <taxon>Alphaproteobacteria</taxon>
        <taxon>Rhodobacterales</taxon>
        <taxon>Paracoccaceae</taxon>
    </lineage>
</organism>
<comment type="caution">
    <text evidence="2">The sequence shown here is derived from an EMBL/GenBank/DDBJ whole genome shotgun (WGS) entry which is preliminary data.</text>
</comment>
<dbReference type="OrthoDB" id="9800207at2"/>
<evidence type="ECO:0000313" key="3">
    <source>
        <dbReference type="Proteomes" id="UP000245390"/>
    </source>
</evidence>
<keyword evidence="1" id="KW-0812">Transmembrane</keyword>
<feature type="transmembrane region" description="Helical" evidence="1">
    <location>
        <begin position="169"/>
        <end position="188"/>
    </location>
</feature>
<dbReference type="Proteomes" id="UP000245390">
    <property type="component" value="Unassembled WGS sequence"/>
</dbReference>
<dbReference type="Pfam" id="PF04403">
    <property type="entry name" value="PqiA"/>
    <property type="match status" value="1"/>
</dbReference>
<name>A0A316GBF4_9RHOB</name>
<sequence>MTTARAEGLVGCTRCARVWPGTTPVCGRCGARLESRPARPLRRVWGWWALGVAAYVPAMTWPMLETRVLLSSSAETAVGGAVALARYGEWLVALVILLASVAIPVAKFGAVALLALAVGSRSRGRAEARHRLHAAVEFIGRWSMVDVFVVALLASTVRFSWIATVRPGPAVLAFAVSVLCTMLAARALDPRLIWDLDEEPSPRVP</sequence>
<keyword evidence="3" id="KW-1185">Reference proteome</keyword>
<keyword evidence="1" id="KW-1133">Transmembrane helix</keyword>
<dbReference type="RefSeq" id="WP_109758494.1">
    <property type="nucleotide sequence ID" value="NZ_CP034588.1"/>
</dbReference>
<protein>
    <submittedName>
        <fullName evidence="2">Paraquat-inducible protein A</fullName>
    </submittedName>
</protein>
<feature type="transmembrane region" description="Helical" evidence="1">
    <location>
        <begin position="90"/>
        <end position="118"/>
    </location>
</feature>
<reference evidence="2 3" key="1">
    <citation type="submission" date="2018-05" db="EMBL/GenBank/DDBJ databases">
        <title>Genomic Encyclopedia of Type Strains, Phase IV (KMG-IV): sequencing the most valuable type-strain genomes for metagenomic binning, comparative biology and taxonomic classification.</title>
        <authorList>
            <person name="Goeker M."/>
        </authorList>
    </citation>
    <scope>NUCLEOTIDE SEQUENCE [LARGE SCALE GENOMIC DNA]</scope>
    <source>
        <strain evidence="2 3">DSM 103371</strain>
    </source>
</reference>
<dbReference type="EMBL" id="QGGV01000002">
    <property type="protein sequence ID" value="PWK57932.1"/>
    <property type="molecule type" value="Genomic_DNA"/>
</dbReference>
<keyword evidence="1" id="KW-0472">Membrane</keyword>
<dbReference type="InterPro" id="IPR007498">
    <property type="entry name" value="PqiA-like"/>
</dbReference>
<evidence type="ECO:0000256" key="1">
    <source>
        <dbReference type="SAM" id="Phobius"/>
    </source>
</evidence>
<dbReference type="KEGG" id="salo:EF888_11300"/>
<dbReference type="AlphaFoldDB" id="A0A316GBF4"/>
<accession>A0A316GBF4</accession>
<feature type="transmembrane region" description="Helical" evidence="1">
    <location>
        <begin position="44"/>
        <end position="64"/>
    </location>
</feature>
<feature type="transmembrane region" description="Helical" evidence="1">
    <location>
        <begin position="139"/>
        <end position="163"/>
    </location>
</feature>
<proteinExistence type="predicted"/>
<evidence type="ECO:0000313" key="2">
    <source>
        <dbReference type="EMBL" id="PWK57932.1"/>
    </source>
</evidence>
<gene>
    <name evidence="2" type="ORF">C8D95_102582</name>
</gene>